<dbReference type="AlphaFoldDB" id="G8JQX1"/>
<dbReference type="SUPFAM" id="SSF109993">
    <property type="entry name" value="VPS9 domain"/>
    <property type="match status" value="1"/>
</dbReference>
<dbReference type="OMA" id="LNCIFNN"/>
<feature type="domain" description="VPS9" evidence="2">
    <location>
        <begin position="281"/>
        <end position="423"/>
    </location>
</feature>
<dbReference type="InterPro" id="IPR036770">
    <property type="entry name" value="Ankyrin_rpt-contain_sf"/>
</dbReference>
<evidence type="ECO:0000259" key="2">
    <source>
        <dbReference type="PROSITE" id="PS51205"/>
    </source>
</evidence>
<keyword evidence="4" id="KW-1185">Reference proteome</keyword>
<dbReference type="GO" id="GO:0030133">
    <property type="term" value="C:transport vesicle"/>
    <property type="evidence" value="ECO:0007669"/>
    <property type="project" value="TreeGrafter"/>
</dbReference>
<dbReference type="InterPro" id="IPR002110">
    <property type="entry name" value="Ankyrin_rpt"/>
</dbReference>
<evidence type="ECO:0000313" key="3">
    <source>
        <dbReference type="EMBL" id="AET38540.1"/>
    </source>
</evidence>
<dbReference type="FunCoup" id="G8JQX1">
    <property type="interactions" value="23"/>
</dbReference>
<dbReference type="InterPro" id="IPR051248">
    <property type="entry name" value="UPF0507/Ank_repeat_27"/>
</dbReference>
<proteinExistence type="inferred from homology"/>
<dbReference type="Pfam" id="PF02204">
    <property type="entry name" value="VPS9"/>
    <property type="match status" value="1"/>
</dbReference>
<dbReference type="InterPro" id="IPR037191">
    <property type="entry name" value="VPS9_dom_sf"/>
</dbReference>
<dbReference type="GO" id="GO:0005886">
    <property type="term" value="C:plasma membrane"/>
    <property type="evidence" value="ECO:0007669"/>
    <property type="project" value="TreeGrafter"/>
</dbReference>
<dbReference type="InParanoid" id="G8JQX1"/>
<dbReference type="EMBL" id="CP002499">
    <property type="protein sequence ID" value="AET38540.1"/>
    <property type="molecule type" value="Genomic_DNA"/>
</dbReference>
<dbReference type="PANTHER" id="PTHR24170">
    <property type="entry name" value="ANKYRIN REPEAT DOMAIN-CONTAINING PROTEIN 27"/>
    <property type="match status" value="1"/>
</dbReference>
<dbReference type="GeneID" id="11472057"/>
<dbReference type="SUPFAM" id="SSF48403">
    <property type="entry name" value="Ankyrin repeat"/>
    <property type="match status" value="1"/>
</dbReference>
<dbReference type="RefSeq" id="XP_003645357.1">
    <property type="nucleotide sequence ID" value="XM_003645309.1"/>
</dbReference>
<dbReference type="SMART" id="SM00248">
    <property type="entry name" value="ANK"/>
    <property type="match status" value="3"/>
</dbReference>
<dbReference type="GO" id="GO:0097422">
    <property type="term" value="C:tubular endosome"/>
    <property type="evidence" value="ECO:0007669"/>
    <property type="project" value="TreeGrafter"/>
</dbReference>
<protein>
    <recommendedName>
        <fullName evidence="2">VPS9 domain-containing protein</fullName>
    </recommendedName>
</protein>
<comment type="similarity">
    <text evidence="1">Belongs to the UPF0507 family.</text>
</comment>
<reference evidence="4" key="1">
    <citation type="journal article" date="2012" name="G3 (Bethesda)">
        <title>Pichia sorbitophila, an interspecies yeast hybrid reveals early steps of genome resolution following polyploidization.</title>
        <authorList>
            <person name="Leh Louis V."/>
            <person name="Despons L."/>
            <person name="Friedrich A."/>
            <person name="Martin T."/>
            <person name="Durrens P."/>
            <person name="Casaregola S."/>
            <person name="Neuveglise C."/>
            <person name="Fairhead C."/>
            <person name="Marck C."/>
            <person name="Cruz J.A."/>
            <person name="Straub M.L."/>
            <person name="Kugler V."/>
            <person name="Sacerdot C."/>
            <person name="Uzunov Z."/>
            <person name="Thierry A."/>
            <person name="Weiss S."/>
            <person name="Bleykasten C."/>
            <person name="De Montigny J."/>
            <person name="Jacques N."/>
            <person name="Jung P."/>
            <person name="Lemaire M."/>
            <person name="Mallet S."/>
            <person name="Morel G."/>
            <person name="Richard G.F."/>
            <person name="Sarkar A."/>
            <person name="Savel G."/>
            <person name="Schacherer J."/>
            <person name="Seret M.L."/>
            <person name="Talla E."/>
            <person name="Samson G."/>
            <person name="Jubin C."/>
            <person name="Poulain J."/>
            <person name="Vacherie B."/>
            <person name="Barbe V."/>
            <person name="Pelletier E."/>
            <person name="Sherman D.J."/>
            <person name="Westhof E."/>
            <person name="Weissenbach J."/>
            <person name="Baret P.V."/>
            <person name="Wincker P."/>
            <person name="Gaillardin C."/>
            <person name="Dujon B."/>
            <person name="Souciet J.L."/>
        </authorList>
    </citation>
    <scope>NUCLEOTIDE SEQUENCE [LARGE SCALE GENOMIC DNA]</scope>
    <source>
        <strain evidence="4">CBS 270.75 / DBVPG 7215 / KCTC 17166 / NRRL Y-17582</strain>
    </source>
</reference>
<dbReference type="GO" id="GO:0005769">
    <property type="term" value="C:early endosome"/>
    <property type="evidence" value="ECO:0007669"/>
    <property type="project" value="TreeGrafter"/>
</dbReference>
<dbReference type="Gene3D" id="1.25.40.20">
    <property type="entry name" value="Ankyrin repeat-containing domain"/>
    <property type="match status" value="1"/>
</dbReference>
<accession>G8JQX1</accession>
<organism evidence="3 4">
    <name type="scientific">Eremothecium cymbalariae (strain CBS 270.75 / DBVPG 7215 / KCTC 17166 / NRRL Y-17582)</name>
    <name type="common">Yeast</name>
    <dbReference type="NCBI Taxonomy" id="931890"/>
    <lineage>
        <taxon>Eukaryota</taxon>
        <taxon>Fungi</taxon>
        <taxon>Dikarya</taxon>
        <taxon>Ascomycota</taxon>
        <taxon>Saccharomycotina</taxon>
        <taxon>Saccharomycetes</taxon>
        <taxon>Saccharomycetales</taxon>
        <taxon>Saccharomycetaceae</taxon>
        <taxon>Eremothecium</taxon>
    </lineage>
</organism>
<dbReference type="OrthoDB" id="7464126at2759"/>
<evidence type="ECO:0000313" key="4">
    <source>
        <dbReference type="Proteomes" id="UP000006790"/>
    </source>
</evidence>
<dbReference type="GO" id="GO:0005770">
    <property type="term" value="C:late endosome"/>
    <property type="evidence" value="ECO:0007669"/>
    <property type="project" value="TreeGrafter"/>
</dbReference>
<gene>
    <name evidence="3" type="ordered locus">Ecym_3024</name>
</gene>
<evidence type="ECO:0000256" key="1">
    <source>
        <dbReference type="ARBA" id="ARBA00007428"/>
    </source>
</evidence>
<dbReference type="PANTHER" id="PTHR24170:SF1">
    <property type="entry name" value="DOMAIN PROTEIN, PUTATIVE (AFU_ORTHOLOGUE AFUA_1G09870)-RELATED"/>
    <property type="match status" value="1"/>
</dbReference>
<dbReference type="GO" id="GO:0045022">
    <property type="term" value="P:early endosome to late endosome transport"/>
    <property type="evidence" value="ECO:0007669"/>
    <property type="project" value="TreeGrafter"/>
</dbReference>
<dbReference type="GO" id="GO:0000149">
    <property type="term" value="F:SNARE binding"/>
    <property type="evidence" value="ECO:0007669"/>
    <property type="project" value="TreeGrafter"/>
</dbReference>
<sequence length="1079" mass="124564">MPYHLPVLLNPLVNAVFNCPTPTTSPLKKLFNNVKGQRFILLVPSTDVLLQYQDLDSGLPLSELCYNYDFVASHILIQLQESKVTEQEYRTLNGNSVIIRSQAGIVMSKPELRKCRVKSYEVLRNFNDYLSNVIYFPLLHIDRPLVGALVRNDELQVFGSYEMHNPSKSKTINTISENHIPFEKFIRLYPQLGAQLDGYFQRDRQRIRNEVDQLDKLIKIFKDLVIDVYGVIKEDKNFRNYMELLNVTQEYVELNMYEDIWLKLVQLNGSKEPDRVSGYSSTKYISLNNVATILYPEGTNSFDLRVVTEVEKRVVKATDCFAKLSLTNSHNEKAKIVVSTFQILTTKMEYTSIDPTIDADTLIGLMLVVLCRSQVKNLKSHLEYLREFAPRPDDVKFGLTGYSLSTIEAVLAYFEAGDGTEKLKKLISLSEANRVFWDLIRSGVAVSLSSYKNSLISRSSNCESSLSICIHAGRLDLIKEILLNYQEQIKLEDLLFDVNQANSTLLIQALETGHDEIAELLIDVMISNCTNNEFYEYVNRSNSAGRTVAHYLPQAFSIIEKIGLYLDWRKKDVNMHTPLFIICRAYDQLHYSEMLSRSFEYVFEYCRRRGEDFSFTDHEDPMGNSLLHIMKGGIQSILSQPNINVNKSNIKGMTPLMLYAKYNRIENIRDILEDKRLIVSKIQNPQTLKAIDYVKNPMILNLIGTHIAKNSLYGLLSADGIKFEDNCWYLWITVKFSDNSYSTLRQSVKNIQGLLQFYNKKHPMNFLPIDHILSILKNIGKPGILPVINLENSIFLGLLTQLLSVIGQRNEYMAVLRYNESDLSTWLRTNNFKPRANKDERIEPEEVSSIQSFLKFNLSEFSEIKEKFTILRKLVVFQSLKAQDIECAQRIIYQQMEIVSNSVGPSVEKTFIGSNENYSLDSFQQAIEFIAMCLETLSSKIQYVLDSKVTLWWRLYGELSSLRREYQRNFPSDFKSSDVSGEESKGFFESYIEGKRQKTEDKLQARLRVCITKLQTLSGELKKDHENLAEEISFFVTFKNFAYESFVMKTYANICIKHHRNILQVIEEFRKYNSTKAKN</sequence>
<dbReference type="STRING" id="931890.G8JQX1"/>
<dbReference type="Proteomes" id="UP000006790">
    <property type="component" value="Chromosome 3"/>
</dbReference>
<dbReference type="HOGENOM" id="CLU_008912_0_0_1"/>
<dbReference type="GO" id="GO:0005085">
    <property type="term" value="F:guanyl-nucleotide exchange factor activity"/>
    <property type="evidence" value="ECO:0007669"/>
    <property type="project" value="TreeGrafter"/>
</dbReference>
<dbReference type="PROSITE" id="PS51205">
    <property type="entry name" value="VPS9"/>
    <property type="match status" value="1"/>
</dbReference>
<dbReference type="InterPro" id="IPR003123">
    <property type="entry name" value="VPS9"/>
</dbReference>
<dbReference type="eggNOG" id="ENOG502R3ZQ">
    <property type="taxonomic scope" value="Eukaryota"/>
</dbReference>
<dbReference type="KEGG" id="erc:Ecym_3024"/>
<name>G8JQX1_ERECY</name>
<dbReference type="Gene3D" id="1.20.1050.80">
    <property type="entry name" value="VPS9 domain"/>
    <property type="match status" value="1"/>
</dbReference>